<accession>A0A392UEB5</accession>
<proteinExistence type="predicted"/>
<feature type="compositionally biased region" description="Polar residues" evidence="1">
    <location>
        <begin position="40"/>
        <end position="50"/>
    </location>
</feature>
<dbReference type="EMBL" id="LXQA010805686">
    <property type="protein sequence ID" value="MCI71871.1"/>
    <property type="molecule type" value="Genomic_DNA"/>
</dbReference>
<name>A0A392UEB5_9FABA</name>
<keyword evidence="3" id="KW-1185">Reference proteome</keyword>
<evidence type="ECO:0000313" key="3">
    <source>
        <dbReference type="Proteomes" id="UP000265520"/>
    </source>
</evidence>
<sequence>HELLAQSRQIVEKNILIQQKDVLLRRDSKRKKRQMDMLIGSSSNSEDLGV</sequence>
<organism evidence="2 3">
    <name type="scientific">Trifolium medium</name>
    <dbReference type="NCBI Taxonomy" id="97028"/>
    <lineage>
        <taxon>Eukaryota</taxon>
        <taxon>Viridiplantae</taxon>
        <taxon>Streptophyta</taxon>
        <taxon>Embryophyta</taxon>
        <taxon>Tracheophyta</taxon>
        <taxon>Spermatophyta</taxon>
        <taxon>Magnoliopsida</taxon>
        <taxon>eudicotyledons</taxon>
        <taxon>Gunneridae</taxon>
        <taxon>Pentapetalae</taxon>
        <taxon>rosids</taxon>
        <taxon>fabids</taxon>
        <taxon>Fabales</taxon>
        <taxon>Fabaceae</taxon>
        <taxon>Papilionoideae</taxon>
        <taxon>50 kb inversion clade</taxon>
        <taxon>NPAAA clade</taxon>
        <taxon>Hologalegina</taxon>
        <taxon>IRL clade</taxon>
        <taxon>Trifolieae</taxon>
        <taxon>Trifolium</taxon>
    </lineage>
</organism>
<dbReference type="AlphaFoldDB" id="A0A392UEB5"/>
<evidence type="ECO:0000313" key="2">
    <source>
        <dbReference type="EMBL" id="MCI71871.1"/>
    </source>
</evidence>
<feature type="region of interest" description="Disordered" evidence="1">
    <location>
        <begin position="28"/>
        <end position="50"/>
    </location>
</feature>
<reference evidence="2 3" key="1">
    <citation type="journal article" date="2018" name="Front. Plant Sci.">
        <title>Red Clover (Trifolium pratense) and Zigzag Clover (T. medium) - A Picture of Genomic Similarities and Differences.</title>
        <authorList>
            <person name="Dluhosova J."/>
            <person name="Istvanek J."/>
            <person name="Nedelnik J."/>
            <person name="Repkova J."/>
        </authorList>
    </citation>
    <scope>NUCLEOTIDE SEQUENCE [LARGE SCALE GENOMIC DNA]</scope>
    <source>
        <strain evidence="3">cv. 10/8</strain>
        <tissue evidence="2">Leaf</tissue>
    </source>
</reference>
<protein>
    <submittedName>
        <fullName evidence="2">Uncharacterized protein</fullName>
    </submittedName>
</protein>
<dbReference type="Proteomes" id="UP000265520">
    <property type="component" value="Unassembled WGS sequence"/>
</dbReference>
<comment type="caution">
    <text evidence="2">The sequence shown here is derived from an EMBL/GenBank/DDBJ whole genome shotgun (WGS) entry which is preliminary data.</text>
</comment>
<evidence type="ECO:0000256" key="1">
    <source>
        <dbReference type="SAM" id="MobiDB-lite"/>
    </source>
</evidence>
<feature type="non-terminal residue" evidence="2">
    <location>
        <position position="1"/>
    </location>
</feature>